<evidence type="ECO:0000256" key="1">
    <source>
        <dbReference type="SAM" id="MobiDB-lite"/>
    </source>
</evidence>
<organism evidence="2">
    <name type="scientific">Arundo donax</name>
    <name type="common">Giant reed</name>
    <name type="synonym">Donax arundinaceus</name>
    <dbReference type="NCBI Taxonomy" id="35708"/>
    <lineage>
        <taxon>Eukaryota</taxon>
        <taxon>Viridiplantae</taxon>
        <taxon>Streptophyta</taxon>
        <taxon>Embryophyta</taxon>
        <taxon>Tracheophyta</taxon>
        <taxon>Spermatophyta</taxon>
        <taxon>Magnoliopsida</taxon>
        <taxon>Liliopsida</taxon>
        <taxon>Poales</taxon>
        <taxon>Poaceae</taxon>
        <taxon>PACMAD clade</taxon>
        <taxon>Arundinoideae</taxon>
        <taxon>Arundineae</taxon>
        <taxon>Arundo</taxon>
    </lineage>
</organism>
<evidence type="ECO:0000313" key="2">
    <source>
        <dbReference type="EMBL" id="JAE27419.1"/>
    </source>
</evidence>
<sequence>MVLRSALIAARRRSSIDQRTPKESSFRYLLGPSFPRRRPGSRRRR</sequence>
<protein>
    <submittedName>
        <fullName evidence="2">Uncharacterized protein</fullName>
    </submittedName>
</protein>
<dbReference type="EMBL" id="GBRH01170477">
    <property type="protein sequence ID" value="JAE27419.1"/>
    <property type="molecule type" value="Transcribed_RNA"/>
</dbReference>
<reference evidence="2" key="1">
    <citation type="submission" date="2014-09" db="EMBL/GenBank/DDBJ databases">
        <authorList>
            <person name="Magalhaes I.L.F."/>
            <person name="Oliveira U."/>
            <person name="Santos F.R."/>
            <person name="Vidigal T.H.D.A."/>
            <person name="Brescovit A.D."/>
            <person name="Santos A.J."/>
        </authorList>
    </citation>
    <scope>NUCLEOTIDE SEQUENCE</scope>
    <source>
        <tissue evidence="2">Shoot tissue taken approximately 20 cm above the soil surface</tissue>
    </source>
</reference>
<feature type="region of interest" description="Disordered" evidence="1">
    <location>
        <begin position="10"/>
        <end position="45"/>
    </location>
</feature>
<accession>A0A0A9GV55</accession>
<feature type="compositionally biased region" description="Basic residues" evidence="1">
    <location>
        <begin position="35"/>
        <end position="45"/>
    </location>
</feature>
<proteinExistence type="predicted"/>
<feature type="compositionally biased region" description="Basic and acidic residues" evidence="1">
    <location>
        <begin position="14"/>
        <end position="25"/>
    </location>
</feature>
<name>A0A0A9GV55_ARUDO</name>
<reference evidence="2" key="2">
    <citation type="journal article" date="2015" name="Data Brief">
        <title>Shoot transcriptome of the giant reed, Arundo donax.</title>
        <authorList>
            <person name="Barrero R.A."/>
            <person name="Guerrero F.D."/>
            <person name="Moolhuijzen P."/>
            <person name="Goolsby J.A."/>
            <person name="Tidwell J."/>
            <person name="Bellgard S.E."/>
            <person name="Bellgard M.I."/>
        </authorList>
    </citation>
    <scope>NUCLEOTIDE SEQUENCE</scope>
    <source>
        <tissue evidence="2">Shoot tissue taken approximately 20 cm above the soil surface</tissue>
    </source>
</reference>
<dbReference type="AlphaFoldDB" id="A0A0A9GV55"/>